<feature type="compositionally biased region" description="Low complexity" evidence="1">
    <location>
        <begin position="21"/>
        <end position="31"/>
    </location>
</feature>
<keyword evidence="3" id="KW-1185">Reference proteome</keyword>
<dbReference type="OMA" id="NANMAEY"/>
<dbReference type="eggNOG" id="ENOG502RQF9">
    <property type="taxonomic scope" value="Eukaryota"/>
</dbReference>
<accession>G8Y2G4</accession>
<protein>
    <submittedName>
        <fullName evidence="2">Piso0_005617 protein</fullName>
    </submittedName>
</protein>
<dbReference type="OrthoDB" id="4093453at2759"/>
<feature type="region of interest" description="Disordered" evidence="1">
    <location>
        <begin position="1"/>
        <end position="92"/>
    </location>
</feature>
<gene>
    <name evidence="2" type="primary">Piso0_005617</name>
    <name evidence="2" type="ORF">GNLVRS01_PISO0M18602g</name>
</gene>
<organism evidence="2 3">
    <name type="scientific">Pichia sorbitophila (strain ATCC MYA-4447 / BCRC 22081 / CBS 7064 / NBRC 10061 / NRRL Y-12695)</name>
    <name type="common">Hybrid yeast</name>
    <dbReference type="NCBI Taxonomy" id="559304"/>
    <lineage>
        <taxon>Eukaryota</taxon>
        <taxon>Fungi</taxon>
        <taxon>Dikarya</taxon>
        <taxon>Ascomycota</taxon>
        <taxon>Saccharomycotina</taxon>
        <taxon>Pichiomycetes</taxon>
        <taxon>Debaryomycetaceae</taxon>
        <taxon>Millerozyma</taxon>
    </lineage>
</organism>
<dbReference type="HOGENOM" id="CLU_2134441_0_0_1"/>
<feature type="compositionally biased region" description="Basic and acidic residues" evidence="1">
    <location>
        <begin position="1"/>
        <end position="20"/>
    </location>
</feature>
<evidence type="ECO:0000313" key="2">
    <source>
        <dbReference type="EMBL" id="CCE85975.1"/>
    </source>
</evidence>
<proteinExistence type="predicted"/>
<name>G8Y2G4_PICSO</name>
<evidence type="ECO:0000313" key="3">
    <source>
        <dbReference type="Proteomes" id="UP000005222"/>
    </source>
</evidence>
<dbReference type="AlphaFoldDB" id="G8Y2G4"/>
<feature type="compositionally biased region" description="Basic and acidic residues" evidence="1">
    <location>
        <begin position="65"/>
        <end position="92"/>
    </location>
</feature>
<dbReference type="InParanoid" id="G8Y2G4"/>
<evidence type="ECO:0000256" key="1">
    <source>
        <dbReference type="SAM" id="MobiDB-lite"/>
    </source>
</evidence>
<sequence length="113" mass="12879">MGHRNQKDLRRSKSSKKNDSGKGVQKAVSKNSLKKKSKATKDKIDRINANTDLFKEVTSSIHQTSKKEKPKQALDPKQLKEDLEKDERSYEKKQLIDTDLTKQLEILTGVALD</sequence>
<reference evidence="2 3" key="1">
    <citation type="journal article" date="2012" name="G3 (Bethesda)">
        <title>Pichia sorbitophila, an interspecies yeast hybrid reveals early steps of genome resolution following polyploidization.</title>
        <authorList>
            <person name="Leh Louis V."/>
            <person name="Despons L."/>
            <person name="Friedrich A."/>
            <person name="Martin T."/>
            <person name="Durrens P."/>
            <person name="Casaregola S."/>
            <person name="Neuveglise C."/>
            <person name="Fairhead C."/>
            <person name="Marck C."/>
            <person name="Cruz J.A."/>
            <person name="Straub M.L."/>
            <person name="Kugler V."/>
            <person name="Sacerdot C."/>
            <person name="Uzunov Z."/>
            <person name="Thierry A."/>
            <person name="Weiss S."/>
            <person name="Bleykasten C."/>
            <person name="De Montigny J."/>
            <person name="Jacques N."/>
            <person name="Jung P."/>
            <person name="Lemaire M."/>
            <person name="Mallet S."/>
            <person name="Morel G."/>
            <person name="Richard G.F."/>
            <person name="Sarkar A."/>
            <person name="Savel G."/>
            <person name="Schacherer J."/>
            <person name="Seret M.L."/>
            <person name="Talla E."/>
            <person name="Samson G."/>
            <person name="Jubin C."/>
            <person name="Poulain J."/>
            <person name="Vacherie B."/>
            <person name="Barbe V."/>
            <person name="Pelletier E."/>
            <person name="Sherman D.J."/>
            <person name="Westhof E."/>
            <person name="Weissenbach J."/>
            <person name="Baret P.V."/>
            <person name="Wincker P."/>
            <person name="Gaillardin C."/>
            <person name="Dujon B."/>
            <person name="Souciet J.L."/>
        </authorList>
    </citation>
    <scope>NUCLEOTIDE SEQUENCE [LARGE SCALE GENOMIC DNA]</scope>
    <source>
        <strain evidence="3">ATCC MYA-4447 / BCRC 22081 / CBS 7064 / NBRC 10061 / NRRL Y-12695</strain>
    </source>
</reference>
<dbReference type="EMBL" id="FO082047">
    <property type="protein sequence ID" value="CCE85975.1"/>
    <property type="molecule type" value="Genomic_DNA"/>
</dbReference>
<dbReference type="Proteomes" id="UP000005222">
    <property type="component" value="Chromosome M"/>
</dbReference>